<evidence type="ECO:0000313" key="1">
    <source>
        <dbReference type="EMBL" id="GAP34226.1"/>
    </source>
</evidence>
<organism evidence="1 2">
    <name type="scientific">Piscinibacter sakaiensis</name>
    <name type="common">Ideonella sakaiensis</name>
    <dbReference type="NCBI Taxonomy" id="1547922"/>
    <lineage>
        <taxon>Bacteria</taxon>
        <taxon>Pseudomonadati</taxon>
        <taxon>Pseudomonadota</taxon>
        <taxon>Betaproteobacteria</taxon>
        <taxon>Burkholderiales</taxon>
        <taxon>Sphaerotilaceae</taxon>
        <taxon>Piscinibacter</taxon>
    </lineage>
</organism>
<dbReference type="Proteomes" id="UP000037660">
    <property type="component" value="Unassembled WGS sequence"/>
</dbReference>
<proteinExistence type="predicted"/>
<dbReference type="AlphaFoldDB" id="A0A0K8NV13"/>
<evidence type="ECO:0000313" key="2">
    <source>
        <dbReference type="Proteomes" id="UP000037660"/>
    </source>
</evidence>
<accession>A0A0K8NV13</accession>
<protein>
    <submittedName>
        <fullName evidence="1">Uncharacterized protein</fullName>
    </submittedName>
</protein>
<sequence>MGQRSADYLRLDAADFGDMDYDPVVRKAEALDIRLGWRTAHHHD</sequence>
<keyword evidence="2" id="KW-1185">Reference proteome</keyword>
<gene>
    <name evidence="1" type="ORF">ISF6_4005</name>
</gene>
<comment type="caution">
    <text evidence="1">The sequence shown here is derived from an EMBL/GenBank/DDBJ whole genome shotgun (WGS) entry which is preliminary data.</text>
</comment>
<reference evidence="1 2" key="2">
    <citation type="journal article" date="2016" name="Science">
        <title>A bacterium that degrades and assimilates poly(ethylene terephthalate).</title>
        <authorList>
            <person name="Yoshida S."/>
            <person name="Hiraga K."/>
            <person name="Takehana T."/>
            <person name="Taniguchi I."/>
            <person name="Yamaji H."/>
            <person name="Maeda Y."/>
            <person name="Toyohara K."/>
            <person name="Miyamoto K."/>
            <person name="Kimura Y."/>
            <person name="Oda K."/>
        </authorList>
    </citation>
    <scope>NUCLEOTIDE SEQUENCE [LARGE SCALE GENOMIC DNA]</scope>
    <source>
        <strain evidence="2">NBRC 110686 / TISTR 2288 / 201-F6</strain>
    </source>
</reference>
<dbReference type="EMBL" id="BBYR01000006">
    <property type="protein sequence ID" value="GAP34226.1"/>
    <property type="molecule type" value="Genomic_DNA"/>
</dbReference>
<name>A0A0K8NV13_PISS1</name>
<reference evidence="2" key="1">
    <citation type="submission" date="2015-07" db="EMBL/GenBank/DDBJ databases">
        <title>Discovery of a poly(ethylene terephthalate assimilation.</title>
        <authorList>
            <person name="Yoshida S."/>
            <person name="Hiraga K."/>
            <person name="Takehana T."/>
            <person name="Taniguchi I."/>
            <person name="Yamaji H."/>
            <person name="Maeda Y."/>
            <person name="Toyohara K."/>
            <person name="Miyamoto K."/>
            <person name="Kimura Y."/>
            <person name="Oda K."/>
        </authorList>
    </citation>
    <scope>NUCLEOTIDE SEQUENCE [LARGE SCALE GENOMIC DNA]</scope>
    <source>
        <strain evidence="2">NBRC 110686 / TISTR 2288 / 201-F6</strain>
    </source>
</reference>